<evidence type="ECO:0000313" key="6">
    <source>
        <dbReference type="Proteomes" id="UP000006546"/>
    </source>
</evidence>
<dbReference type="InterPro" id="IPR012334">
    <property type="entry name" value="Pectin_lyas_fold"/>
</dbReference>
<evidence type="ECO:0000256" key="3">
    <source>
        <dbReference type="ARBA" id="ARBA00023085"/>
    </source>
</evidence>
<dbReference type="AlphaFoldDB" id="F4LNX8"/>
<dbReference type="STRING" id="906968.Trebr_2551"/>
<dbReference type="RefSeq" id="WP_013759656.1">
    <property type="nucleotide sequence ID" value="NC_015500.1"/>
</dbReference>
<dbReference type="KEGG" id="tbe:Trebr_2551"/>
<dbReference type="Proteomes" id="UP000006546">
    <property type="component" value="Chromosome"/>
</dbReference>
<dbReference type="GO" id="GO:0045490">
    <property type="term" value="P:pectin catabolic process"/>
    <property type="evidence" value="ECO:0007669"/>
    <property type="project" value="TreeGrafter"/>
</dbReference>
<keyword evidence="2" id="KW-0378">Hydrolase</keyword>
<comment type="similarity">
    <text evidence="1">Belongs to the pectinesterase family.</text>
</comment>
<dbReference type="Gene3D" id="2.160.20.10">
    <property type="entry name" value="Single-stranded right-handed beta-helix, Pectin lyase-like"/>
    <property type="match status" value="1"/>
</dbReference>
<evidence type="ECO:0000256" key="1">
    <source>
        <dbReference type="ARBA" id="ARBA00008891"/>
    </source>
</evidence>
<gene>
    <name evidence="5" type="ordered locus">Trebr_2551</name>
</gene>
<feature type="domain" description="Pectinesterase catalytic" evidence="4">
    <location>
        <begin position="53"/>
        <end position="242"/>
    </location>
</feature>
<dbReference type="OrthoDB" id="9804686at2"/>
<dbReference type="GO" id="GO:0030599">
    <property type="term" value="F:pectinesterase activity"/>
    <property type="evidence" value="ECO:0007669"/>
    <property type="project" value="InterPro"/>
</dbReference>
<proteinExistence type="inferred from homology"/>
<keyword evidence="3" id="KW-0063">Aspartyl esterase</keyword>
<organism evidence="5 6">
    <name type="scientific">Treponema brennaborense (strain DSM 12168 / CIP 105900 / DD5/3)</name>
    <dbReference type="NCBI Taxonomy" id="906968"/>
    <lineage>
        <taxon>Bacteria</taxon>
        <taxon>Pseudomonadati</taxon>
        <taxon>Spirochaetota</taxon>
        <taxon>Spirochaetia</taxon>
        <taxon>Spirochaetales</taxon>
        <taxon>Treponemataceae</taxon>
        <taxon>Treponema</taxon>
    </lineage>
</organism>
<dbReference type="GO" id="GO:0042545">
    <property type="term" value="P:cell wall modification"/>
    <property type="evidence" value="ECO:0007669"/>
    <property type="project" value="InterPro"/>
</dbReference>
<reference evidence="6" key="1">
    <citation type="submission" date="2011-04" db="EMBL/GenBank/DDBJ databases">
        <title>The complete genome of Treponema brennaborense DSM 12168.</title>
        <authorList>
            <person name="Lucas S."/>
            <person name="Han J."/>
            <person name="Lapidus A."/>
            <person name="Bruce D."/>
            <person name="Goodwin L."/>
            <person name="Pitluck S."/>
            <person name="Peters L."/>
            <person name="Kyrpides N."/>
            <person name="Mavromatis K."/>
            <person name="Ivanova N."/>
            <person name="Mikhailova N."/>
            <person name="Pagani I."/>
            <person name="Teshima H."/>
            <person name="Detter J.C."/>
            <person name="Tapia R."/>
            <person name="Han C."/>
            <person name="Land M."/>
            <person name="Hauser L."/>
            <person name="Markowitz V."/>
            <person name="Cheng J.-F."/>
            <person name="Hugenholtz P."/>
            <person name="Woyke T."/>
            <person name="Wu D."/>
            <person name="Gronow S."/>
            <person name="Wellnitz S."/>
            <person name="Brambilla E."/>
            <person name="Klenk H.-P."/>
            <person name="Eisen J.A."/>
        </authorList>
    </citation>
    <scope>NUCLEOTIDE SEQUENCE [LARGE SCALE GENOMIC DNA]</scope>
    <source>
        <strain evidence="6">DSM 12168 / CIP 105900 / DD5/3</strain>
    </source>
</reference>
<dbReference type="HOGENOM" id="CLU_767133_0_0_12"/>
<dbReference type="EMBL" id="CP002696">
    <property type="protein sequence ID" value="AEE17955.1"/>
    <property type="molecule type" value="Genomic_DNA"/>
</dbReference>
<name>F4LNX8_TREBD</name>
<protein>
    <recommendedName>
        <fullName evidence="4">Pectinesterase catalytic domain-containing protein</fullName>
    </recommendedName>
</protein>
<keyword evidence="6" id="KW-1185">Reference proteome</keyword>
<dbReference type="eggNOG" id="COG4677">
    <property type="taxonomic scope" value="Bacteria"/>
</dbReference>
<accession>F4LNX8</accession>
<evidence type="ECO:0000313" key="5">
    <source>
        <dbReference type="EMBL" id="AEE17955.1"/>
    </source>
</evidence>
<evidence type="ECO:0000259" key="4">
    <source>
        <dbReference type="Pfam" id="PF01095"/>
    </source>
</evidence>
<dbReference type="SUPFAM" id="SSF51126">
    <property type="entry name" value="Pectin lyase-like"/>
    <property type="match status" value="1"/>
</dbReference>
<sequence length="361" mass="39900">MIDLYVFPLTEKNAAAMPFRAADKLTIYGIQNAFTYIAAYNGGIGRSGGASASEPFTLHLAAGEYREILRYDEPNSLFMNGPNGAQTCSAACAVRAENCEAFRKDTENRALFTVGPKATFVSLKNFTLENTHVKTSPDEALGNQAEAFCFHNQNGVLVAENMQFMSRQDTIHVKGFSRFYRCYVTGDIDYVWGYNNLTLFEECTLHTRQDNRGEDLPAYVLQARTLAGKPGFVFLNCKFSVDPRPTSPVYIARTSGTGSAASADRWDSVALINCTVDSGYDAAFWTDDGGRAVYPERGTALTGWREYGTKIAYPDGSIKPADVRFRHKAGYVLSAVEYGLFYRDCERIVKDTPLASAVRSE</sequence>
<dbReference type="Pfam" id="PF01095">
    <property type="entry name" value="Pectinesterase"/>
    <property type="match status" value="1"/>
</dbReference>
<dbReference type="InterPro" id="IPR011050">
    <property type="entry name" value="Pectin_lyase_fold/virulence"/>
</dbReference>
<dbReference type="PANTHER" id="PTHR31321">
    <property type="entry name" value="ACYL-COA THIOESTER HYDROLASE YBHC-RELATED"/>
    <property type="match status" value="1"/>
</dbReference>
<dbReference type="PANTHER" id="PTHR31321:SF57">
    <property type="entry name" value="PECTINESTERASE 53-RELATED"/>
    <property type="match status" value="1"/>
</dbReference>
<dbReference type="InterPro" id="IPR000070">
    <property type="entry name" value="Pectinesterase_cat"/>
</dbReference>
<evidence type="ECO:0000256" key="2">
    <source>
        <dbReference type="ARBA" id="ARBA00022801"/>
    </source>
</evidence>